<dbReference type="PRINTS" id="PR00147">
    <property type="entry name" value="DNAPHOTLYASE"/>
</dbReference>
<dbReference type="InterPro" id="IPR036134">
    <property type="entry name" value="Crypto/Photolyase_FAD-like_sf"/>
</dbReference>
<dbReference type="Pfam" id="PF00875">
    <property type="entry name" value="DNA_photolyase"/>
    <property type="match status" value="1"/>
</dbReference>
<name>A0A4R6AQT2_9RHOB</name>
<evidence type="ECO:0000256" key="2">
    <source>
        <dbReference type="ARBA" id="ARBA00022630"/>
    </source>
</evidence>
<dbReference type="GO" id="GO:0003904">
    <property type="term" value="F:deoxyribodipyrimidine photo-lyase activity"/>
    <property type="evidence" value="ECO:0007669"/>
    <property type="project" value="TreeGrafter"/>
</dbReference>
<dbReference type="GO" id="GO:0071949">
    <property type="term" value="F:FAD binding"/>
    <property type="evidence" value="ECO:0007669"/>
    <property type="project" value="TreeGrafter"/>
</dbReference>
<dbReference type="EMBL" id="SNAA01000001">
    <property type="protein sequence ID" value="TDL84073.1"/>
    <property type="molecule type" value="Genomic_DNA"/>
</dbReference>
<comment type="cofactor">
    <cofactor evidence="4">
        <name>FAD</name>
        <dbReference type="ChEBI" id="CHEBI:57692"/>
    </cofactor>
    <text evidence="4">Binds 1 FAD per subunit.</text>
</comment>
<evidence type="ECO:0000256" key="3">
    <source>
        <dbReference type="ARBA" id="ARBA00022827"/>
    </source>
</evidence>
<comment type="caution">
    <text evidence="8">The sequence shown here is derived from an EMBL/GenBank/DDBJ whole genome shotgun (WGS) entry which is preliminary data.</text>
</comment>
<evidence type="ECO:0000256" key="4">
    <source>
        <dbReference type="PIRSR" id="PIRSR602081-1"/>
    </source>
</evidence>
<dbReference type="PANTHER" id="PTHR11455:SF9">
    <property type="entry name" value="CRYPTOCHROME CIRCADIAN CLOCK 5 ISOFORM X1"/>
    <property type="match status" value="1"/>
</dbReference>
<dbReference type="GO" id="GO:0009416">
    <property type="term" value="P:response to light stimulus"/>
    <property type="evidence" value="ECO:0007669"/>
    <property type="project" value="TreeGrafter"/>
</dbReference>
<dbReference type="SUPFAM" id="SSF52425">
    <property type="entry name" value="Cryptochrome/photolyase, N-terminal domain"/>
    <property type="match status" value="1"/>
</dbReference>
<feature type="site" description="Electron transfer via tryptophanyl radical" evidence="5">
    <location>
        <position position="361"/>
    </location>
</feature>
<evidence type="ECO:0000256" key="1">
    <source>
        <dbReference type="ARBA" id="ARBA00001932"/>
    </source>
</evidence>
<dbReference type="RefSeq" id="WP_133395173.1">
    <property type="nucleotide sequence ID" value="NZ_SNAA01000001.1"/>
</dbReference>
<evidence type="ECO:0000259" key="7">
    <source>
        <dbReference type="PROSITE" id="PS51645"/>
    </source>
</evidence>
<dbReference type="AlphaFoldDB" id="A0A4R6AQT2"/>
<dbReference type="InterPro" id="IPR002081">
    <property type="entry name" value="Cryptochrome/DNA_photolyase_1"/>
</dbReference>
<dbReference type="PROSITE" id="PS51645">
    <property type="entry name" value="PHR_CRY_ALPHA_BETA"/>
    <property type="match status" value="1"/>
</dbReference>
<dbReference type="GO" id="GO:0003677">
    <property type="term" value="F:DNA binding"/>
    <property type="evidence" value="ECO:0007669"/>
    <property type="project" value="TreeGrafter"/>
</dbReference>
<dbReference type="InterPro" id="IPR036155">
    <property type="entry name" value="Crypto/Photolyase_N_sf"/>
</dbReference>
<gene>
    <name evidence="8" type="ORF">E2L08_00960</name>
</gene>
<keyword evidence="6" id="KW-0157">Chromophore</keyword>
<feature type="binding site" evidence="4">
    <location>
        <position position="272"/>
    </location>
    <ligand>
        <name>FAD</name>
        <dbReference type="ChEBI" id="CHEBI:57692"/>
    </ligand>
</feature>
<feature type="binding site" evidence="4">
    <location>
        <begin position="374"/>
        <end position="376"/>
    </location>
    <ligand>
        <name>FAD</name>
        <dbReference type="ChEBI" id="CHEBI:57692"/>
    </ligand>
</feature>
<dbReference type="Gene3D" id="1.10.579.10">
    <property type="entry name" value="DNA Cyclobutane Dipyrimidine Photolyase, subunit A, domain 3"/>
    <property type="match status" value="1"/>
</dbReference>
<dbReference type="Pfam" id="PF03441">
    <property type="entry name" value="FAD_binding_7"/>
    <property type="match status" value="1"/>
</dbReference>
<dbReference type="InterPro" id="IPR014729">
    <property type="entry name" value="Rossmann-like_a/b/a_fold"/>
</dbReference>
<evidence type="ECO:0000313" key="9">
    <source>
        <dbReference type="Proteomes" id="UP000295701"/>
    </source>
</evidence>
<feature type="site" description="Electron transfer via tryptophanyl radical" evidence="5">
    <location>
        <position position="384"/>
    </location>
</feature>
<dbReference type="SUPFAM" id="SSF48173">
    <property type="entry name" value="Cryptochrome/photolyase FAD-binding domain"/>
    <property type="match status" value="1"/>
</dbReference>
<evidence type="ECO:0000256" key="5">
    <source>
        <dbReference type="PIRSR" id="PIRSR602081-2"/>
    </source>
</evidence>
<keyword evidence="8" id="KW-0456">Lyase</keyword>
<feature type="binding site" evidence="4">
    <location>
        <begin position="237"/>
        <end position="241"/>
    </location>
    <ligand>
        <name>FAD</name>
        <dbReference type="ChEBI" id="CHEBI:57692"/>
    </ligand>
</feature>
<dbReference type="PANTHER" id="PTHR11455">
    <property type="entry name" value="CRYPTOCHROME"/>
    <property type="match status" value="1"/>
</dbReference>
<evidence type="ECO:0000313" key="8">
    <source>
        <dbReference type="EMBL" id="TDL84073.1"/>
    </source>
</evidence>
<reference evidence="8 9" key="1">
    <citation type="submission" date="2019-03" db="EMBL/GenBank/DDBJ databases">
        <title>Primorskyibacter sp. SS33 isolated from sediments.</title>
        <authorList>
            <person name="Xunke S."/>
        </authorList>
    </citation>
    <scope>NUCLEOTIDE SEQUENCE [LARGE SCALE GENOMIC DNA]</scope>
    <source>
        <strain evidence="8 9">SS33</strain>
    </source>
</reference>
<accession>A0A4R6AQT2</accession>
<dbReference type="Gene3D" id="1.25.40.80">
    <property type="match status" value="1"/>
</dbReference>
<feature type="site" description="Electron transfer via tryptophanyl radical" evidence="5">
    <location>
        <position position="306"/>
    </location>
</feature>
<keyword evidence="3 4" id="KW-0274">FAD</keyword>
<dbReference type="Proteomes" id="UP000295701">
    <property type="component" value="Unassembled WGS sequence"/>
</dbReference>
<comment type="similarity">
    <text evidence="6">Belongs to the DNA photolyase family.</text>
</comment>
<comment type="cofactor">
    <cofactor evidence="1">
        <name>(6R)-5,10-methylene-5,6,7,8-tetrahydrofolate</name>
        <dbReference type="ChEBI" id="CHEBI:15636"/>
    </cofactor>
</comment>
<feature type="binding site" evidence="4">
    <location>
        <position position="225"/>
    </location>
    <ligand>
        <name>FAD</name>
        <dbReference type="ChEBI" id="CHEBI:57692"/>
    </ligand>
</feature>
<sequence length="475" mass="54202">MPDDSSPILLWFRRDLRLTDHRALDAAARSGRPVIPVFLFDEVVEGYGTAPQWRLGLGVESFAKRLEGIGARLILRRGRASEILPALVRETGAGAVWWTRAYDPPSRARDSAVGEALEPMEVEAKAFRGHILFEPWTVETKTGGYYKVYTPYWRAVKDCGVDTPLTAPPELKAPDTWPKSDRLEDWRLGAGMRRGAAVVARHVTVGEEAAQTRLGTFIRDRVADYATRRDYPGVNGTSNLSENLTYGEISVRSCWHAGQRALDEGKDGAHDWLKELVWRDFAYHLLWHTPHLMTENWRRDWDAFPWNEDETLPEVVAWKRGRTGIRFVDAAMREMYVTGTMHNRARMVVASYLSKNLMSHWKIGCRWFEECLIDWDPASNAMGWQWASGPGPDATPYFRVFNPVTQLDKFDRDRRYTHRFIAELSGDPPDEARAYFDAIPESWPMAPGDDYPAEPIVGPKEGRQRALDAYAARDF</sequence>
<keyword evidence="2 4" id="KW-0285">Flavoprotein</keyword>
<dbReference type="InterPro" id="IPR006050">
    <property type="entry name" value="DNA_photolyase_N"/>
</dbReference>
<organism evidence="8 9">
    <name type="scientific">Palleronia sediminis</name>
    <dbReference type="NCBI Taxonomy" id="2547833"/>
    <lineage>
        <taxon>Bacteria</taxon>
        <taxon>Pseudomonadati</taxon>
        <taxon>Pseudomonadota</taxon>
        <taxon>Alphaproteobacteria</taxon>
        <taxon>Rhodobacterales</taxon>
        <taxon>Roseobacteraceae</taxon>
        <taxon>Palleronia</taxon>
    </lineage>
</organism>
<protein>
    <submittedName>
        <fullName evidence="8">Deoxyribodipyrimidine photo-lyase</fullName>
    </submittedName>
</protein>
<evidence type="ECO:0000256" key="6">
    <source>
        <dbReference type="RuleBase" id="RU004182"/>
    </source>
</evidence>
<dbReference type="OrthoDB" id="9772484at2"/>
<feature type="domain" description="Photolyase/cryptochrome alpha/beta" evidence="7">
    <location>
        <begin position="6"/>
        <end position="132"/>
    </location>
</feature>
<dbReference type="InterPro" id="IPR005101">
    <property type="entry name" value="Cryptochr/Photolyase_FAD-bd"/>
</dbReference>
<keyword evidence="9" id="KW-1185">Reference proteome</keyword>
<dbReference type="Gene3D" id="3.40.50.620">
    <property type="entry name" value="HUPs"/>
    <property type="match status" value="1"/>
</dbReference>
<proteinExistence type="inferred from homology"/>